<gene>
    <name evidence="1" type="ORF">CLAFUR5_03348</name>
</gene>
<evidence type="ECO:0000313" key="2">
    <source>
        <dbReference type="Proteomes" id="UP000756132"/>
    </source>
</evidence>
<dbReference type="OrthoDB" id="3646601at2759"/>
<dbReference type="Proteomes" id="UP000756132">
    <property type="component" value="Chromosome 2"/>
</dbReference>
<name>A0A9Q8P4R9_PASFU</name>
<keyword evidence="2" id="KW-1185">Reference proteome</keyword>
<dbReference type="KEGG" id="ffu:CLAFUR5_03348"/>
<dbReference type="RefSeq" id="XP_047757520.1">
    <property type="nucleotide sequence ID" value="XM_047902496.1"/>
</dbReference>
<organism evidence="1 2">
    <name type="scientific">Passalora fulva</name>
    <name type="common">Tomato leaf mold</name>
    <name type="synonym">Cladosporium fulvum</name>
    <dbReference type="NCBI Taxonomy" id="5499"/>
    <lineage>
        <taxon>Eukaryota</taxon>
        <taxon>Fungi</taxon>
        <taxon>Dikarya</taxon>
        <taxon>Ascomycota</taxon>
        <taxon>Pezizomycotina</taxon>
        <taxon>Dothideomycetes</taxon>
        <taxon>Dothideomycetidae</taxon>
        <taxon>Mycosphaerellales</taxon>
        <taxon>Mycosphaerellaceae</taxon>
        <taxon>Fulvia</taxon>
    </lineage>
</organism>
<dbReference type="GeneID" id="71983226"/>
<dbReference type="AlphaFoldDB" id="A0A9Q8P4R9"/>
<reference evidence="1" key="1">
    <citation type="submission" date="2021-12" db="EMBL/GenBank/DDBJ databases">
        <authorList>
            <person name="Zaccaron A."/>
            <person name="Stergiopoulos I."/>
        </authorList>
    </citation>
    <scope>NUCLEOTIDE SEQUENCE</scope>
    <source>
        <strain evidence="1">Race5_Kim</strain>
    </source>
</reference>
<evidence type="ECO:0000313" key="1">
    <source>
        <dbReference type="EMBL" id="UJO13154.1"/>
    </source>
</evidence>
<accession>A0A9Q8P4R9</accession>
<protein>
    <submittedName>
        <fullName evidence="1">Uncharacterized protein</fullName>
    </submittedName>
</protein>
<reference evidence="1" key="2">
    <citation type="journal article" date="2022" name="Microb. Genom.">
        <title>A chromosome-scale genome assembly of the tomato pathogen Cladosporium fulvum reveals a compartmentalized genome architecture and the presence of a dispensable chromosome.</title>
        <authorList>
            <person name="Zaccaron A.Z."/>
            <person name="Chen L.H."/>
            <person name="Samaras A."/>
            <person name="Stergiopoulos I."/>
        </authorList>
    </citation>
    <scope>NUCLEOTIDE SEQUENCE</scope>
    <source>
        <strain evidence="1">Race5_Kim</strain>
    </source>
</reference>
<dbReference type="EMBL" id="CP090164">
    <property type="protein sequence ID" value="UJO13154.1"/>
    <property type="molecule type" value="Genomic_DNA"/>
</dbReference>
<proteinExistence type="predicted"/>
<sequence length="201" mass="22713">MAPEDHAICATTTSAQSKPFRLLDLPPELWSKIGRVAVDEVPRIDSYAIRKPSMDAEVYGANRKPCTGDHQPPITRACAALRHELLPYYYKSRVDVAICRSTRWLVKNTGRWLRAIGPANRNLVRGIKVRIEAPPTHVEGLARLGHHCQYSSCKSGTSVRCPENNFVELVEEEWKLKVVLVEEEAAEDCSDSKLYRIMVEE</sequence>